<proteinExistence type="predicted"/>
<comment type="caution">
    <text evidence="1">The sequence shown here is derived from an EMBL/GenBank/DDBJ whole genome shotgun (WGS) entry which is preliminary data.</text>
</comment>
<organism evidence="1">
    <name type="scientific">marine sediment metagenome</name>
    <dbReference type="NCBI Taxonomy" id="412755"/>
    <lineage>
        <taxon>unclassified sequences</taxon>
        <taxon>metagenomes</taxon>
        <taxon>ecological metagenomes</taxon>
    </lineage>
</organism>
<dbReference type="AlphaFoldDB" id="X0VZG6"/>
<dbReference type="EMBL" id="BARS01031943">
    <property type="protein sequence ID" value="GAG23879.1"/>
    <property type="molecule type" value="Genomic_DNA"/>
</dbReference>
<accession>X0VZG6</accession>
<name>X0VZG6_9ZZZZ</name>
<reference evidence="1" key="1">
    <citation type="journal article" date="2014" name="Front. Microbiol.">
        <title>High frequency of phylogenetically diverse reductive dehalogenase-homologous genes in deep subseafloor sedimentary metagenomes.</title>
        <authorList>
            <person name="Kawai M."/>
            <person name="Futagami T."/>
            <person name="Toyoda A."/>
            <person name="Takaki Y."/>
            <person name="Nishi S."/>
            <person name="Hori S."/>
            <person name="Arai W."/>
            <person name="Tsubouchi T."/>
            <person name="Morono Y."/>
            <person name="Uchiyama I."/>
            <person name="Ito T."/>
            <person name="Fujiyama A."/>
            <person name="Inagaki F."/>
            <person name="Takami H."/>
        </authorList>
    </citation>
    <scope>NUCLEOTIDE SEQUENCE</scope>
    <source>
        <strain evidence="1">Expedition CK06-06</strain>
    </source>
</reference>
<sequence length="41" mass="4096">GNWNPLLKVAAKAVSAMRASGLSEITLGLAKALTNGDGNGK</sequence>
<gene>
    <name evidence="1" type="ORF">S01H1_49642</name>
</gene>
<protein>
    <submittedName>
        <fullName evidence="1">Uncharacterized protein</fullName>
    </submittedName>
</protein>
<evidence type="ECO:0000313" key="1">
    <source>
        <dbReference type="EMBL" id="GAG23879.1"/>
    </source>
</evidence>
<feature type="non-terminal residue" evidence="1">
    <location>
        <position position="1"/>
    </location>
</feature>